<keyword evidence="2" id="KW-1185">Reference proteome</keyword>
<dbReference type="AlphaFoldDB" id="A0A2R6TB78"/>
<comment type="caution">
    <text evidence="1">The sequence shown here is derived from an EMBL/GenBank/DDBJ whole genome shotgun (WGS) entry which is preliminary data.</text>
</comment>
<protein>
    <submittedName>
        <fullName evidence="1">Uncharacterized protein</fullName>
    </submittedName>
</protein>
<name>A0A2R6TB78_9ARCH</name>
<dbReference type="Proteomes" id="UP000241022">
    <property type="component" value="Unassembled WGS sequence"/>
</dbReference>
<reference evidence="1 2" key="1">
    <citation type="submission" date="2018-04" db="EMBL/GenBank/DDBJ databases">
        <title>Transcriptomics of ammonia oxidizing archaea.</title>
        <authorList>
            <person name="Carini P."/>
        </authorList>
    </citation>
    <scope>NUCLEOTIDE SEQUENCE [LARGE SCALE GENOMIC DNA]</scope>
    <source>
        <strain evidence="1 2">U25</strain>
    </source>
</reference>
<evidence type="ECO:0000313" key="2">
    <source>
        <dbReference type="Proteomes" id="UP000241022"/>
    </source>
</evidence>
<accession>A0A2R6TB78</accession>
<gene>
    <name evidence="1" type="ORF">A7X95_01190</name>
</gene>
<dbReference type="EMBL" id="LXWN01000001">
    <property type="protein sequence ID" value="PTL87924.1"/>
    <property type="molecule type" value="Genomic_DNA"/>
</dbReference>
<proteinExistence type="predicted"/>
<sequence length="123" mass="13820">MDTKMKSDLPANFLLYLRSGDLTISDGDGTAIEFSSKGDIRRLNIKHLPTKIPGKMSLLKQLTEAKHIGKVLKKENVTLEILHKNKLVLKMGKNAKPKLSSLVTLSKDIEIVDLKELRKLDKE</sequence>
<organism evidence="1 2">
    <name type="scientific">Candidatus Nitrosopelagicus brevis</name>
    <dbReference type="NCBI Taxonomy" id="1410606"/>
    <lineage>
        <taxon>Archaea</taxon>
        <taxon>Nitrososphaerota</taxon>
    </lineage>
</organism>
<evidence type="ECO:0000313" key="1">
    <source>
        <dbReference type="EMBL" id="PTL87924.1"/>
    </source>
</evidence>